<feature type="domain" description="Tail sheath protein C-terminal" evidence="5">
    <location>
        <begin position="521"/>
        <end position="627"/>
    </location>
</feature>
<organism evidence="6 7">
    <name type="scientific">Caballeronia glathei</name>
    <dbReference type="NCBI Taxonomy" id="60547"/>
    <lineage>
        <taxon>Bacteria</taxon>
        <taxon>Pseudomonadati</taxon>
        <taxon>Pseudomonadota</taxon>
        <taxon>Betaproteobacteria</taxon>
        <taxon>Burkholderiales</taxon>
        <taxon>Burkholderiaceae</taxon>
        <taxon>Caballeronia</taxon>
    </lineage>
</organism>
<feature type="compositionally biased region" description="Low complexity" evidence="3">
    <location>
        <begin position="191"/>
        <end position="203"/>
    </location>
</feature>
<dbReference type="InterPro" id="IPR052042">
    <property type="entry name" value="Tail_sheath_structural"/>
</dbReference>
<reference evidence="6 7" key="1">
    <citation type="submission" date="2014-03" db="EMBL/GenBank/DDBJ databases">
        <title>Draft Genome Sequences of Four Burkholderia Strains.</title>
        <authorList>
            <person name="Liu X.Y."/>
            <person name="Li C.X."/>
            <person name="Xu J.H."/>
        </authorList>
    </citation>
    <scope>NUCLEOTIDE SEQUENCE [LARGE SCALE GENOMIC DNA]</scope>
    <source>
        <strain evidence="6 7">DSM 50014</strain>
    </source>
</reference>
<evidence type="ECO:0000259" key="4">
    <source>
        <dbReference type="Pfam" id="PF04984"/>
    </source>
</evidence>
<dbReference type="Pfam" id="PF17482">
    <property type="entry name" value="Phage_sheath_1C"/>
    <property type="match status" value="1"/>
</dbReference>
<dbReference type="EMBL" id="JFHC01000006">
    <property type="protein sequence ID" value="KDR43624.1"/>
    <property type="molecule type" value="Genomic_DNA"/>
</dbReference>
<evidence type="ECO:0000256" key="2">
    <source>
        <dbReference type="SAM" id="Coils"/>
    </source>
</evidence>
<gene>
    <name evidence="6" type="ORF">BG61_32505</name>
</gene>
<feature type="compositionally biased region" description="Basic and acidic residues" evidence="3">
    <location>
        <begin position="172"/>
        <end position="182"/>
    </location>
</feature>
<dbReference type="InterPro" id="IPR035089">
    <property type="entry name" value="Phage_sheath_subtilisin"/>
</dbReference>
<feature type="compositionally biased region" description="Basic and acidic residues" evidence="3">
    <location>
        <begin position="213"/>
        <end position="229"/>
    </location>
</feature>
<sequence length="635" mass="69107">MEEVPSAQQPIAGVGTNVVGFIGIVPSKVYVPVPNPDYDPVLARAKLQRDAIAAKLQAGTQLGDAEKAALAEQAKQAEVDFQAKLQRHSTAQAAMRAKAQDARTEVTKRETAASDAEQQLGKAKDALKNATAETKEKLEDDLAAAERANTLAQQALFDARAAARDLQAAADDNQRAFDDASTKETPPPEAAKPAAAAAATAAAGGEGAGSVKEGGKKPVETEDEAFRDPDPDEVEKLVGPSFLQPFILQPVAVDVPVCETKFCTNFTEYTRRFGSFSAYRSEPDQPAPANPDRWVFSPLHPGHHALTHALNGFFRNGGTKAFVARIERLDQLEKALDQFESIDDLAIIAAPGLPKLPGVWSDLMDRVEKRRTCFAILDSREVVNNGEDEDLAIDQLDYSSASTKPALPRVSKNAAFYFPHIQVVDPAKQLQDLDPRRKVAPKYRGLTYVPPSGHVAGIYARTDTERGVHKAPANCVVRGALEVKYYVSKPIQEQLNPQGVNAIRIMNGAVTVWGARTIGGDANSEWKYVSVRRLFLFLQKSIEEGTQWIVFEPNDEALWGKIRLNITAFLTNVWRTGALFGTAPEQAFYVKCDAELNPPEVRDVGQVVCEIGVAIVRPAEFVIFRITQSTGMNKA</sequence>
<dbReference type="Gene3D" id="3.40.50.11780">
    <property type="match status" value="1"/>
</dbReference>
<dbReference type="AlphaFoldDB" id="A0A069PUW5"/>
<comment type="caution">
    <text evidence="6">The sequence shown here is derived from an EMBL/GenBank/DDBJ whole genome shotgun (WGS) entry which is preliminary data.</text>
</comment>
<keyword evidence="7" id="KW-1185">Reference proteome</keyword>
<feature type="coiled-coil region" evidence="2">
    <location>
        <begin position="113"/>
        <end position="155"/>
    </location>
</feature>
<evidence type="ECO:0000259" key="5">
    <source>
        <dbReference type="Pfam" id="PF17482"/>
    </source>
</evidence>
<evidence type="ECO:0000256" key="3">
    <source>
        <dbReference type="SAM" id="MobiDB-lite"/>
    </source>
</evidence>
<feature type="domain" description="Tail sheath protein subtilisin-like" evidence="4">
    <location>
        <begin position="442"/>
        <end position="517"/>
    </location>
</feature>
<dbReference type="PANTHER" id="PTHR35861">
    <property type="match status" value="1"/>
</dbReference>
<feature type="region of interest" description="Disordered" evidence="3">
    <location>
        <begin position="167"/>
        <end position="232"/>
    </location>
</feature>
<evidence type="ECO:0000313" key="7">
    <source>
        <dbReference type="Proteomes" id="UP000027466"/>
    </source>
</evidence>
<comment type="similarity">
    <text evidence="1">Belongs to the myoviridae tail sheath protein family.</text>
</comment>
<dbReference type="InterPro" id="IPR020287">
    <property type="entry name" value="Tail_sheath_C"/>
</dbReference>
<keyword evidence="2" id="KW-0175">Coiled coil</keyword>
<accession>A0A069PUW5</accession>
<name>A0A069PUW5_9BURK</name>
<evidence type="ECO:0000256" key="1">
    <source>
        <dbReference type="ARBA" id="ARBA00008005"/>
    </source>
</evidence>
<dbReference type="Pfam" id="PF04984">
    <property type="entry name" value="Phage_sheath_1"/>
    <property type="match status" value="1"/>
</dbReference>
<dbReference type="Proteomes" id="UP000027466">
    <property type="component" value="Unassembled WGS sequence"/>
</dbReference>
<proteinExistence type="inferred from homology"/>
<dbReference type="PANTHER" id="PTHR35861:SF1">
    <property type="entry name" value="PHAGE TAIL SHEATH PROTEIN"/>
    <property type="match status" value="1"/>
</dbReference>
<evidence type="ECO:0000313" key="6">
    <source>
        <dbReference type="EMBL" id="KDR43624.1"/>
    </source>
</evidence>
<protein>
    <submittedName>
        <fullName evidence="6">Tail protein</fullName>
    </submittedName>
</protein>
<dbReference type="STRING" id="60547.GCA_000751215_02274"/>